<evidence type="ECO:0000256" key="4">
    <source>
        <dbReference type="ARBA" id="ARBA00023136"/>
    </source>
</evidence>
<dbReference type="GO" id="GO:0032126">
    <property type="term" value="C:eisosome"/>
    <property type="evidence" value="ECO:0007669"/>
    <property type="project" value="TreeGrafter"/>
</dbReference>
<keyword evidence="9" id="KW-1185">Reference proteome</keyword>
<dbReference type="GO" id="GO:0072659">
    <property type="term" value="P:protein localization to plasma membrane"/>
    <property type="evidence" value="ECO:0007669"/>
    <property type="project" value="TreeGrafter"/>
</dbReference>
<keyword evidence="4 5" id="KW-0472">Membrane</keyword>
<dbReference type="InterPro" id="IPR052649">
    <property type="entry name" value="NCE102-like"/>
</dbReference>
<gene>
    <name evidence="8" type="ORF">IFR04_000383</name>
</gene>
<reference evidence="8" key="1">
    <citation type="submission" date="2021-02" db="EMBL/GenBank/DDBJ databases">
        <title>Genome sequence Cadophora malorum strain M34.</title>
        <authorList>
            <person name="Stefanovic E."/>
            <person name="Vu D."/>
            <person name="Scully C."/>
            <person name="Dijksterhuis J."/>
            <person name="Roader J."/>
            <person name="Houbraken J."/>
        </authorList>
    </citation>
    <scope>NUCLEOTIDE SEQUENCE</scope>
    <source>
        <strain evidence="8">M34</strain>
    </source>
</reference>
<dbReference type="OrthoDB" id="5423111at2759"/>
<proteinExistence type="predicted"/>
<feature type="transmembrane region" description="Helical" evidence="5">
    <location>
        <begin position="72"/>
        <end position="94"/>
    </location>
</feature>
<feature type="domain" description="MARVEL" evidence="7">
    <location>
        <begin position="4"/>
        <end position="142"/>
    </location>
</feature>
<feature type="transmembrane region" description="Helical" evidence="5">
    <location>
        <begin position="127"/>
        <end position="145"/>
    </location>
</feature>
<evidence type="ECO:0000259" key="7">
    <source>
        <dbReference type="Pfam" id="PF01284"/>
    </source>
</evidence>
<evidence type="ECO:0000256" key="1">
    <source>
        <dbReference type="ARBA" id="ARBA00004141"/>
    </source>
</evidence>
<name>A0A8H8BWF3_9HELO</name>
<keyword evidence="6" id="KW-0732">Signal</keyword>
<evidence type="ECO:0000256" key="5">
    <source>
        <dbReference type="SAM" id="Phobius"/>
    </source>
</evidence>
<organism evidence="8 9">
    <name type="scientific">Cadophora malorum</name>
    <dbReference type="NCBI Taxonomy" id="108018"/>
    <lineage>
        <taxon>Eukaryota</taxon>
        <taxon>Fungi</taxon>
        <taxon>Dikarya</taxon>
        <taxon>Ascomycota</taxon>
        <taxon>Pezizomycotina</taxon>
        <taxon>Leotiomycetes</taxon>
        <taxon>Helotiales</taxon>
        <taxon>Ploettnerulaceae</taxon>
        <taxon>Cadophora</taxon>
    </lineage>
</organism>
<dbReference type="Proteomes" id="UP000664132">
    <property type="component" value="Unassembled WGS sequence"/>
</dbReference>
<keyword evidence="3 5" id="KW-1133">Transmembrane helix</keyword>
<dbReference type="EMBL" id="JAFJYH010000002">
    <property type="protein sequence ID" value="KAG4426501.1"/>
    <property type="molecule type" value="Genomic_DNA"/>
</dbReference>
<sequence>MQIPQLGLRAVQFVFIFLTLALVGNVIAEAFAGNSSKINYAIFVSVFDMIVILWGIGACFKEGLAIGIVLPILDVIATLLTVIAGIVLAAGLGVHSCGNRSYLVSNALTNGSNNPSKRCHELQASTAFYWFAFAAFLGSAILGFMSGGSSFSRPRGGIRKGGPTMSQV</sequence>
<accession>A0A8H8BWF3</accession>
<evidence type="ECO:0000256" key="3">
    <source>
        <dbReference type="ARBA" id="ARBA00022989"/>
    </source>
</evidence>
<evidence type="ECO:0000256" key="2">
    <source>
        <dbReference type="ARBA" id="ARBA00022692"/>
    </source>
</evidence>
<dbReference type="PANTHER" id="PTHR28165:SF1">
    <property type="entry name" value="NON-CLASSICAL EXPORT PROTEIN 2-RELATED"/>
    <property type="match status" value="1"/>
</dbReference>
<dbReference type="InterPro" id="IPR008253">
    <property type="entry name" value="Marvel"/>
</dbReference>
<comment type="subcellular location">
    <subcellularLocation>
        <location evidence="1">Membrane</location>
        <topology evidence="1">Multi-pass membrane protein</topology>
    </subcellularLocation>
</comment>
<dbReference type="PANTHER" id="PTHR28165">
    <property type="entry name" value="NON-CLASSICAL EXPORT PROTEIN 2-RELATED"/>
    <property type="match status" value="1"/>
</dbReference>
<evidence type="ECO:0000313" key="9">
    <source>
        <dbReference type="Proteomes" id="UP000664132"/>
    </source>
</evidence>
<dbReference type="GO" id="GO:0070941">
    <property type="term" value="P:eisosome assembly"/>
    <property type="evidence" value="ECO:0007669"/>
    <property type="project" value="TreeGrafter"/>
</dbReference>
<evidence type="ECO:0000256" key="6">
    <source>
        <dbReference type="SAM" id="SignalP"/>
    </source>
</evidence>
<dbReference type="Pfam" id="PF01284">
    <property type="entry name" value="MARVEL"/>
    <property type="match status" value="1"/>
</dbReference>
<keyword evidence="2 5" id="KW-0812">Transmembrane</keyword>
<comment type="caution">
    <text evidence="8">The sequence shown here is derived from an EMBL/GenBank/DDBJ whole genome shotgun (WGS) entry which is preliminary data.</text>
</comment>
<feature type="signal peptide" evidence="6">
    <location>
        <begin position="1"/>
        <end position="28"/>
    </location>
</feature>
<protein>
    <recommendedName>
        <fullName evidence="7">MARVEL domain-containing protein</fullName>
    </recommendedName>
</protein>
<feature type="chain" id="PRO_5034486227" description="MARVEL domain-containing protein" evidence="6">
    <location>
        <begin position="29"/>
        <end position="168"/>
    </location>
</feature>
<dbReference type="GO" id="GO:0005886">
    <property type="term" value="C:plasma membrane"/>
    <property type="evidence" value="ECO:0007669"/>
    <property type="project" value="TreeGrafter"/>
</dbReference>
<feature type="transmembrane region" description="Helical" evidence="5">
    <location>
        <begin position="38"/>
        <end position="60"/>
    </location>
</feature>
<dbReference type="AlphaFoldDB" id="A0A8H8BWF3"/>
<evidence type="ECO:0000313" key="8">
    <source>
        <dbReference type="EMBL" id="KAG4426501.1"/>
    </source>
</evidence>